<gene>
    <name evidence="2" type="ORF">FB45DRAFT_1039260</name>
</gene>
<dbReference type="AlphaFoldDB" id="A0AAD7FAM1"/>
<proteinExistence type="predicted"/>
<dbReference type="Gene3D" id="1.20.1280.50">
    <property type="match status" value="1"/>
</dbReference>
<dbReference type="Pfam" id="PF12937">
    <property type="entry name" value="F-box-like"/>
    <property type="match status" value="1"/>
</dbReference>
<name>A0AAD7FAM1_9AGAR</name>
<accession>A0AAD7FAM1</accession>
<dbReference type="InterPro" id="IPR001810">
    <property type="entry name" value="F-box_dom"/>
</dbReference>
<evidence type="ECO:0000259" key="1">
    <source>
        <dbReference type="Pfam" id="PF12937"/>
    </source>
</evidence>
<evidence type="ECO:0000313" key="2">
    <source>
        <dbReference type="EMBL" id="KAJ7609102.1"/>
    </source>
</evidence>
<protein>
    <recommendedName>
        <fullName evidence="1">F-box domain-containing protein</fullName>
    </recommendedName>
</protein>
<feature type="domain" description="F-box" evidence="1">
    <location>
        <begin position="66"/>
        <end position="103"/>
    </location>
</feature>
<dbReference type="InterPro" id="IPR036047">
    <property type="entry name" value="F-box-like_dom_sf"/>
</dbReference>
<comment type="caution">
    <text evidence="2">The sequence shown here is derived from an EMBL/GenBank/DDBJ whole genome shotgun (WGS) entry which is preliminary data.</text>
</comment>
<dbReference type="SUPFAM" id="SSF81383">
    <property type="entry name" value="F-box domain"/>
    <property type="match status" value="1"/>
</dbReference>
<sequence>MHSNEPPAAAELAYAQAVVSNTAAQIGSLDEEIVLLQTRLKQMEDERAALAIYHQRSLPILSPVRRMPPEILSEIFTRWRLSQVSRRWREIALSTPSLWSLVYVSGKRQADPLPMVQAQVQRARDLKIHFYGAQNGTGDATARIKLFTFLSEHSVRWEELFLRLTAELVPLLPPLRGRLPSLRRLSIIWHDERSQIGVDSVECFETAPFLEDVEFSSEFRYTPIPFPTDLLTSYRIQGSLESHQHILQMAPNIIEARVAITYGLDQPWPEPIGPTIDMLHLKRLYVTHIEILDYFRAPSLEEISMSTDKAASVVM</sequence>
<dbReference type="Proteomes" id="UP001221142">
    <property type="component" value="Unassembled WGS sequence"/>
</dbReference>
<reference evidence="2" key="1">
    <citation type="submission" date="2023-03" db="EMBL/GenBank/DDBJ databases">
        <title>Massive genome expansion in bonnet fungi (Mycena s.s.) driven by repeated elements and novel gene families across ecological guilds.</title>
        <authorList>
            <consortium name="Lawrence Berkeley National Laboratory"/>
            <person name="Harder C.B."/>
            <person name="Miyauchi S."/>
            <person name="Viragh M."/>
            <person name="Kuo A."/>
            <person name="Thoen E."/>
            <person name="Andreopoulos B."/>
            <person name="Lu D."/>
            <person name="Skrede I."/>
            <person name="Drula E."/>
            <person name="Henrissat B."/>
            <person name="Morin E."/>
            <person name="Kohler A."/>
            <person name="Barry K."/>
            <person name="LaButti K."/>
            <person name="Morin E."/>
            <person name="Salamov A."/>
            <person name="Lipzen A."/>
            <person name="Mereny Z."/>
            <person name="Hegedus B."/>
            <person name="Baldrian P."/>
            <person name="Stursova M."/>
            <person name="Weitz H."/>
            <person name="Taylor A."/>
            <person name="Grigoriev I.V."/>
            <person name="Nagy L.G."/>
            <person name="Martin F."/>
            <person name="Kauserud H."/>
        </authorList>
    </citation>
    <scope>NUCLEOTIDE SEQUENCE</scope>
    <source>
        <strain evidence="2">9284</strain>
    </source>
</reference>
<dbReference type="EMBL" id="JARKIF010000042">
    <property type="protein sequence ID" value="KAJ7609102.1"/>
    <property type="molecule type" value="Genomic_DNA"/>
</dbReference>
<keyword evidence="3" id="KW-1185">Reference proteome</keyword>
<evidence type="ECO:0000313" key="3">
    <source>
        <dbReference type="Proteomes" id="UP001221142"/>
    </source>
</evidence>
<organism evidence="2 3">
    <name type="scientific">Roridomyces roridus</name>
    <dbReference type="NCBI Taxonomy" id="1738132"/>
    <lineage>
        <taxon>Eukaryota</taxon>
        <taxon>Fungi</taxon>
        <taxon>Dikarya</taxon>
        <taxon>Basidiomycota</taxon>
        <taxon>Agaricomycotina</taxon>
        <taxon>Agaricomycetes</taxon>
        <taxon>Agaricomycetidae</taxon>
        <taxon>Agaricales</taxon>
        <taxon>Marasmiineae</taxon>
        <taxon>Mycenaceae</taxon>
        <taxon>Roridomyces</taxon>
    </lineage>
</organism>